<accession>A0A1H6ELW1</accession>
<dbReference type="EMBL" id="FOME01000003">
    <property type="protein sequence ID" value="SFD22878.1"/>
    <property type="molecule type" value="Genomic_DNA"/>
</dbReference>
<reference evidence="1" key="1">
    <citation type="submission" date="2016-10" db="EMBL/GenBank/DDBJ databases">
        <authorList>
            <person name="de Groot N.N."/>
        </authorList>
    </citation>
    <scope>NUCLEOTIDE SEQUENCE [LARGE SCALE GENOMIC DNA]</scope>
    <source>
        <strain evidence="1">ATCC 20501</strain>
    </source>
</reference>
<protein>
    <submittedName>
        <fullName evidence="1">Phage portal protein, SPP1 Gp6-like</fullName>
    </submittedName>
</protein>
<keyword evidence="3" id="KW-1185">Reference proteome</keyword>
<reference evidence="3 4" key="2">
    <citation type="submission" date="2016-10" db="EMBL/GenBank/DDBJ databases">
        <authorList>
            <person name="Varghese N."/>
            <person name="Submissions S."/>
        </authorList>
    </citation>
    <scope>NUCLEOTIDE SEQUENCE [LARGE SCALE GENOMIC DNA]</scope>
    <source>
        <strain evidence="4">ATCC 20501</strain>
        <strain evidence="2 3">CGMCC 4.3529</strain>
    </source>
</reference>
<evidence type="ECO:0000313" key="4">
    <source>
        <dbReference type="Proteomes" id="UP000236729"/>
    </source>
</evidence>
<sequence length="483" mass="53909">MATYEQALVLVQRLEDELLSRRPLIERNSDYYRGKQPLAFASEQFRKFHGDRYREFADNWVPVVADAPVERLTVNGIKLSGATEADKDLWRVWQLNSLDADSQLGFLGAVNSCRSFVLVWGDPDDPDTPEVTFEDASQCVIAYQPGSRRKRRAALKRWDDGSASYATLYLPDEVWKFERPVLGVSSKSTQEQAIDEELNRWQVRDTGLEPNPQPNPMGVVPMVELPNRPTLSEEPVSDITGVISMQNAINLLWAQLFTAADYASFPQRIVLGAEVPEIPILDDKGQIVGSRPVNMERFAVDRVMFFTGENVKVTEWTAANLEAYTAVMEVAVGHIAAQTRTPAHYLIGKMANLSGDALLAAETGLVKRVEEKQIWFGQALREMFRLIALARGEDAKAADIAAGQVIWADAESRSHAQMADALTKLKQIGFPFEWLALRYGLSPTEVADLVTMRDRELAADPMGAITQLMAHDPRQSVEDEEAA</sequence>
<dbReference type="Proteomes" id="UP000199690">
    <property type="component" value="Unassembled WGS sequence"/>
</dbReference>
<dbReference type="AlphaFoldDB" id="A0A1H6ELW1"/>
<accession>A0A1I1QSP5</accession>
<proteinExistence type="predicted"/>
<dbReference type="Pfam" id="PF05133">
    <property type="entry name" value="SPP1_portal"/>
    <property type="match status" value="1"/>
</dbReference>
<dbReference type="Proteomes" id="UP000236729">
    <property type="component" value="Unassembled WGS sequence"/>
</dbReference>
<dbReference type="RefSeq" id="WP_093350526.1">
    <property type="nucleotide sequence ID" value="NZ_FNVB01000023.1"/>
</dbReference>
<evidence type="ECO:0000313" key="3">
    <source>
        <dbReference type="Proteomes" id="UP000199690"/>
    </source>
</evidence>
<dbReference type="InterPro" id="IPR021145">
    <property type="entry name" value="Portal_protein_SPP1_Gp6-like"/>
</dbReference>
<evidence type="ECO:0000313" key="1">
    <source>
        <dbReference type="EMBL" id="SEG98848.1"/>
    </source>
</evidence>
<organism evidence="1 4">
    <name type="scientific">Saccharopolyspora kobensis</name>
    <dbReference type="NCBI Taxonomy" id="146035"/>
    <lineage>
        <taxon>Bacteria</taxon>
        <taxon>Bacillati</taxon>
        <taxon>Actinomycetota</taxon>
        <taxon>Actinomycetes</taxon>
        <taxon>Pseudonocardiales</taxon>
        <taxon>Pseudonocardiaceae</taxon>
        <taxon>Saccharopolyspora</taxon>
    </lineage>
</organism>
<dbReference type="EMBL" id="FNVB01000023">
    <property type="protein sequence ID" value="SEG98848.1"/>
    <property type="molecule type" value="Genomic_DNA"/>
</dbReference>
<gene>
    <name evidence="1" type="ORF">SAMN02982929_07232</name>
    <name evidence="2" type="ORF">SAMN05216506_103146</name>
</gene>
<evidence type="ECO:0000313" key="2">
    <source>
        <dbReference type="EMBL" id="SFD22878.1"/>
    </source>
</evidence>
<name>A0A1H6ELW1_9PSEU</name>